<accession>A0A448PL60</accession>
<dbReference type="PANTHER" id="PTHR30250:SF28">
    <property type="entry name" value="POLYSACCHARIDE BIOSYNTHESIS PROTEIN"/>
    <property type="match status" value="1"/>
</dbReference>
<evidence type="ECO:0000256" key="4">
    <source>
        <dbReference type="ARBA" id="ARBA00022989"/>
    </source>
</evidence>
<feature type="transmembrane region" description="Helical" evidence="7">
    <location>
        <begin position="261"/>
        <end position="283"/>
    </location>
</feature>
<reference evidence="8 9" key="1">
    <citation type="submission" date="2018-12" db="EMBL/GenBank/DDBJ databases">
        <authorList>
            <consortium name="Pathogen Informatics"/>
        </authorList>
    </citation>
    <scope>NUCLEOTIDE SEQUENCE [LARGE SCALE GENOMIC DNA]</scope>
    <source>
        <strain evidence="8 9">NCTC10951</strain>
    </source>
</reference>
<name>A0A448PL60_ACTVI</name>
<gene>
    <name evidence="8" type="ORF">NCTC10951_01533</name>
</gene>
<proteinExistence type="predicted"/>
<evidence type="ECO:0000256" key="6">
    <source>
        <dbReference type="SAM" id="MobiDB-lite"/>
    </source>
</evidence>
<keyword evidence="5 7" id="KW-0472">Membrane</keyword>
<keyword evidence="3 7" id="KW-0812">Transmembrane</keyword>
<evidence type="ECO:0000256" key="7">
    <source>
        <dbReference type="SAM" id="Phobius"/>
    </source>
</evidence>
<feature type="compositionally biased region" description="Basic and acidic residues" evidence="6">
    <location>
        <begin position="431"/>
        <end position="440"/>
    </location>
</feature>
<dbReference type="KEGG" id="avc:NCTC10951_01533"/>
<keyword evidence="2" id="KW-1003">Cell membrane</keyword>
<feature type="transmembrane region" description="Helical" evidence="7">
    <location>
        <begin position="122"/>
        <end position="146"/>
    </location>
</feature>
<feature type="transmembrane region" description="Helical" evidence="7">
    <location>
        <begin position="304"/>
        <end position="324"/>
    </location>
</feature>
<evidence type="ECO:0000256" key="5">
    <source>
        <dbReference type="ARBA" id="ARBA00023136"/>
    </source>
</evidence>
<comment type="subcellular location">
    <subcellularLocation>
        <location evidence="1">Cell membrane</location>
        <topology evidence="1">Multi-pass membrane protein</topology>
    </subcellularLocation>
</comment>
<evidence type="ECO:0000256" key="1">
    <source>
        <dbReference type="ARBA" id="ARBA00004651"/>
    </source>
</evidence>
<feature type="transmembrane region" description="Helical" evidence="7">
    <location>
        <begin position="367"/>
        <end position="384"/>
    </location>
</feature>
<feature type="transmembrane region" description="Helical" evidence="7">
    <location>
        <begin position="344"/>
        <end position="360"/>
    </location>
</feature>
<organism evidence="8 9">
    <name type="scientific">Actinomyces viscosus</name>
    <dbReference type="NCBI Taxonomy" id="1656"/>
    <lineage>
        <taxon>Bacteria</taxon>
        <taxon>Bacillati</taxon>
        <taxon>Actinomycetota</taxon>
        <taxon>Actinomycetes</taxon>
        <taxon>Actinomycetales</taxon>
        <taxon>Actinomycetaceae</taxon>
        <taxon>Actinomyces</taxon>
    </lineage>
</organism>
<protein>
    <submittedName>
        <fullName evidence="8">Polysaccharide biosynthesis protein</fullName>
    </submittedName>
</protein>
<dbReference type="InterPro" id="IPR050833">
    <property type="entry name" value="Poly_Biosynth_Transport"/>
</dbReference>
<sequence>MAGLLARVRSVMESSPFLRHVLTLVTGTAVAQGVTFLMKIVLARVYTPHDMGLLGTYISVASILVAVAALRYDMAIMLPKRESEALSVARLGMVCLTVVSLLATVLSFPLNGVITRQWGHEVALWMPMVGLTTFLMSGVELFKYWFNRNSDYRTIAVNQAEQQIGLTGGQFILGVAGLGGMPGLVLGHTAGQLFAFANLGRQAKELWRRLPEGAPSLRWVARRYRRMPLLNGPNALGDALRTNGIALLISGYSISSLGQFQMAWGVLDAPLILINGAVARVFFQKLSTIEPGQMRPLVRVTIRRAVLIGIVPFALIYVLSPWIFPLLFGSQWAESGSFARALTPWLFMMLITSPISNLFIVTEHQDWMLGFNVFYTALPLAWLKWSPLDLLSTCYVLGAMMAGLLVANTALADHAAKQFDAGKRVGSFQEAKNREGRTGQEDAQEGAASSAVSGGPEDDAS</sequence>
<dbReference type="GO" id="GO:0005886">
    <property type="term" value="C:plasma membrane"/>
    <property type="evidence" value="ECO:0007669"/>
    <property type="project" value="UniProtKB-SubCell"/>
</dbReference>
<feature type="transmembrane region" description="Helical" evidence="7">
    <location>
        <begin position="21"/>
        <end position="46"/>
    </location>
</feature>
<feature type="region of interest" description="Disordered" evidence="6">
    <location>
        <begin position="427"/>
        <end position="461"/>
    </location>
</feature>
<dbReference type="EMBL" id="LR134477">
    <property type="protein sequence ID" value="VEI16163.1"/>
    <property type="molecule type" value="Genomic_DNA"/>
</dbReference>
<keyword evidence="4 7" id="KW-1133">Transmembrane helix</keyword>
<evidence type="ECO:0000313" key="8">
    <source>
        <dbReference type="EMBL" id="VEI16163.1"/>
    </source>
</evidence>
<dbReference type="PANTHER" id="PTHR30250">
    <property type="entry name" value="PST FAMILY PREDICTED COLANIC ACID TRANSPORTER"/>
    <property type="match status" value="1"/>
</dbReference>
<dbReference type="AlphaFoldDB" id="A0A448PL60"/>
<feature type="transmembrane region" description="Helical" evidence="7">
    <location>
        <begin position="91"/>
        <end position="110"/>
    </location>
</feature>
<evidence type="ECO:0000313" key="9">
    <source>
        <dbReference type="Proteomes" id="UP000268658"/>
    </source>
</evidence>
<evidence type="ECO:0000256" key="3">
    <source>
        <dbReference type="ARBA" id="ARBA00022692"/>
    </source>
</evidence>
<feature type="transmembrane region" description="Helical" evidence="7">
    <location>
        <begin position="390"/>
        <end position="411"/>
    </location>
</feature>
<feature type="transmembrane region" description="Helical" evidence="7">
    <location>
        <begin position="52"/>
        <end position="70"/>
    </location>
</feature>
<dbReference type="Pfam" id="PF13440">
    <property type="entry name" value="Polysacc_synt_3"/>
    <property type="match status" value="1"/>
</dbReference>
<evidence type="ECO:0000256" key="2">
    <source>
        <dbReference type="ARBA" id="ARBA00022475"/>
    </source>
</evidence>
<dbReference type="Proteomes" id="UP000268658">
    <property type="component" value="Chromosome"/>
</dbReference>